<feature type="chain" id="PRO_5039070559" description="Intersectin-EH binding protein Ibp1" evidence="2">
    <location>
        <begin position="35"/>
        <end position="114"/>
    </location>
</feature>
<evidence type="ECO:0000256" key="1">
    <source>
        <dbReference type="SAM" id="MobiDB-lite"/>
    </source>
</evidence>
<reference evidence="3 4" key="1">
    <citation type="journal article" date="2019" name="Emerg. Microbes Infect.">
        <title>Comprehensive subspecies identification of 175 nontuberculous mycobacteria species based on 7547 genomic profiles.</title>
        <authorList>
            <person name="Matsumoto Y."/>
            <person name="Kinjo T."/>
            <person name="Motooka D."/>
            <person name="Nabeya D."/>
            <person name="Jung N."/>
            <person name="Uechi K."/>
            <person name="Horii T."/>
            <person name="Iida T."/>
            <person name="Fujita J."/>
            <person name="Nakamura S."/>
        </authorList>
    </citation>
    <scope>NUCLEOTIDE SEQUENCE [LARGE SCALE GENOMIC DNA]</scope>
    <source>
        <strain evidence="3 4">JCM 17899</strain>
    </source>
</reference>
<accession>A0A7I7QUS2</accession>
<dbReference type="Proteomes" id="UP000467193">
    <property type="component" value="Chromosome"/>
</dbReference>
<dbReference type="KEGG" id="msei:MSEDJ_38230"/>
<feature type="signal peptide" evidence="2">
    <location>
        <begin position="1"/>
        <end position="34"/>
    </location>
</feature>
<dbReference type="EMBL" id="AP022588">
    <property type="protein sequence ID" value="BBY29727.1"/>
    <property type="molecule type" value="Genomic_DNA"/>
</dbReference>
<feature type="compositionally biased region" description="Low complexity" evidence="1">
    <location>
        <begin position="95"/>
        <end position="107"/>
    </location>
</feature>
<feature type="region of interest" description="Disordered" evidence="1">
    <location>
        <begin position="93"/>
        <end position="114"/>
    </location>
</feature>
<proteinExistence type="predicted"/>
<keyword evidence="4" id="KW-1185">Reference proteome</keyword>
<sequence length="114" mass="11300">MPRISLPRAMAAAGGSVLLLAAGAILAMPAPPVAADACPPNATKDYRTGVCMPVPPSDVIEETTPVGGGLPEIDGVPCTGQNSYECIGLAEEAEAAGPTAGPTPGRTMTESNTP</sequence>
<evidence type="ECO:0000313" key="4">
    <source>
        <dbReference type="Proteomes" id="UP000467193"/>
    </source>
</evidence>
<keyword evidence="2" id="KW-0732">Signal</keyword>
<evidence type="ECO:0008006" key="5">
    <source>
        <dbReference type="Google" id="ProtNLM"/>
    </source>
</evidence>
<protein>
    <recommendedName>
        <fullName evidence="5">Intersectin-EH binding protein Ibp1</fullName>
    </recommendedName>
</protein>
<dbReference type="AlphaFoldDB" id="A0A7I7QUS2"/>
<evidence type="ECO:0000313" key="3">
    <source>
        <dbReference type="EMBL" id="BBY29727.1"/>
    </source>
</evidence>
<name>A0A7I7QUS2_9MYCO</name>
<evidence type="ECO:0000256" key="2">
    <source>
        <dbReference type="SAM" id="SignalP"/>
    </source>
</evidence>
<organism evidence="3 4">
    <name type="scientific">Mycolicibacterium sediminis</name>
    <dbReference type="NCBI Taxonomy" id="1286180"/>
    <lineage>
        <taxon>Bacteria</taxon>
        <taxon>Bacillati</taxon>
        <taxon>Actinomycetota</taxon>
        <taxon>Actinomycetes</taxon>
        <taxon>Mycobacteriales</taxon>
        <taxon>Mycobacteriaceae</taxon>
        <taxon>Mycolicibacterium</taxon>
    </lineage>
</organism>
<dbReference type="RefSeq" id="WP_163798713.1">
    <property type="nucleotide sequence ID" value="NZ_AP022588.1"/>
</dbReference>
<gene>
    <name evidence="3" type="ORF">MSEDJ_38230</name>
</gene>